<name>A0A0C2X7R8_SERVB</name>
<feature type="region of interest" description="Disordered" evidence="2">
    <location>
        <begin position="68"/>
        <end position="97"/>
    </location>
</feature>
<dbReference type="AlphaFoldDB" id="A0A0C2X7R8"/>
<keyword evidence="1 3" id="KW-0732">Signal</keyword>
<feature type="domain" description="CBM1" evidence="4">
    <location>
        <begin position="18"/>
        <end position="54"/>
    </location>
</feature>
<dbReference type="HOGENOM" id="CLU_2348009_0_0_1"/>
<dbReference type="GO" id="GO:0005576">
    <property type="term" value="C:extracellular region"/>
    <property type="evidence" value="ECO:0007669"/>
    <property type="project" value="InterPro"/>
</dbReference>
<dbReference type="EMBL" id="KN824315">
    <property type="protein sequence ID" value="KIM25307.1"/>
    <property type="molecule type" value="Genomic_DNA"/>
</dbReference>
<protein>
    <recommendedName>
        <fullName evidence="4">CBM1 domain-containing protein</fullName>
    </recommendedName>
</protein>
<evidence type="ECO:0000256" key="2">
    <source>
        <dbReference type="SAM" id="MobiDB-lite"/>
    </source>
</evidence>
<feature type="signal peptide" evidence="3">
    <location>
        <begin position="1"/>
        <end position="19"/>
    </location>
</feature>
<dbReference type="Proteomes" id="UP000054097">
    <property type="component" value="Unassembled WGS sequence"/>
</dbReference>
<organism evidence="5 6">
    <name type="scientific">Serendipita vermifera MAFF 305830</name>
    <dbReference type="NCBI Taxonomy" id="933852"/>
    <lineage>
        <taxon>Eukaryota</taxon>
        <taxon>Fungi</taxon>
        <taxon>Dikarya</taxon>
        <taxon>Basidiomycota</taxon>
        <taxon>Agaricomycotina</taxon>
        <taxon>Agaricomycetes</taxon>
        <taxon>Sebacinales</taxon>
        <taxon>Serendipitaceae</taxon>
        <taxon>Serendipita</taxon>
    </lineage>
</organism>
<gene>
    <name evidence="5" type="ORF">M408DRAFT_331246</name>
</gene>
<proteinExistence type="predicted"/>
<dbReference type="GO" id="GO:0030248">
    <property type="term" value="F:cellulose binding"/>
    <property type="evidence" value="ECO:0007669"/>
    <property type="project" value="InterPro"/>
</dbReference>
<dbReference type="SUPFAM" id="SSF57180">
    <property type="entry name" value="Cellulose-binding domain"/>
    <property type="match status" value="1"/>
</dbReference>
<accession>A0A0C2X7R8</accession>
<evidence type="ECO:0000313" key="6">
    <source>
        <dbReference type="Proteomes" id="UP000054097"/>
    </source>
</evidence>
<dbReference type="Pfam" id="PF00734">
    <property type="entry name" value="CBM_1"/>
    <property type="match status" value="1"/>
</dbReference>
<dbReference type="PROSITE" id="PS00562">
    <property type="entry name" value="CBM1_1"/>
    <property type="match status" value="1"/>
</dbReference>
<dbReference type="SMART" id="SM00236">
    <property type="entry name" value="fCBD"/>
    <property type="match status" value="1"/>
</dbReference>
<dbReference type="PROSITE" id="PS51164">
    <property type="entry name" value="CBM1_2"/>
    <property type="match status" value="1"/>
</dbReference>
<reference evidence="6" key="2">
    <citation type="submission" date="2015-01" db="EMBL/GenBank/DDBJ databases">
        <title>Evolutionary Origins and Diversification of the Mycorrhizal Mutualists.</title>
        <authorList>
            <consortium name="DOE Joint Genome Institute"/>
            <consortium name="Mycorrhizal Genomics Consortium"/>
            <person name="Kohler A."/>
            <person name="Kuo A."/>
            <person name="Nagy L.G."/>
            <person name="Floudas D."/>
            <person name="Copeland A."/>
            <person name="Barry K.W."/>
            <person name="Cichocki N."/>
            <person name="Veneault-Fourrey C."/>
            <person name="LaButti K."/>
            <person name="Lindquist E.A."/>
            <person name="Lipzen A."/>
            <person name="Lundell T."/>
            <person name="Morin E."/>
            <person name="Murat C."/>
            <person name="Riley R."/>
            <person name="Ohm R."/>
            <person name="Sun H."/>
            <person name="Tunlid A."/>
            <person name="Henrissat B."/>
            <person name="Grigoriev I.V."/>
            <person name="Hibbett D.S."/>
            <person name="Martin F."/>
        </authorList>
    </citation>
    <scope>NUCLEOTIDE SEQUENCE [LARGE SCALE GENOMIC DNA]</scope>
    <source>
        <strain evidence="6">MAFF 305830</strain>
    </source>
</reference>
<evidence type="ECO:0000256" key="3">
    <source>
        <dbReference type="SAM" id="SignalP"/>
    </source>
</evidence>
<dbReference type="InterPro" id="IPR000254">
    <property type="entry name" value="CBD"/>
</dbReference>
<dbReference type="InterPro" id="IPR035971">
    <property type="entry name" value="CBD_sf"/>
</dbReference>
<sequence>MLFSWTLLIAVLAATQTHSLVIDDPCGGVGWAGPTHCPSGSGCYCLNIYYWQCKPLSYIATAPNLCSPTPTTTRTSASITPSSTGASTSSSIPTSSS</sequence>
<feature type="chain" id="PRO_5002158804" description="CBM1 domain-containing protein" evidence="3">
    <location>
        <begin position="20"/>
        <end position="97"/>
    </location>
</feature>
<evidence type="ECO:0000313" key="5">
    <source>
        <dbReference type="EMBL" id="KIM25307.1"/>
    </source>
</evidence>
<keyword evidence="6" id="KW-1185">Reference proteome</keyword>
<dbReference type="GO" id="GO:0005975">
    <property type="term" value="P:carbohydrate metabolic process"/>
    <property type="evidence" value="ECO:0007669"/>
    <property type="project" value="InterPro"/>
</dbReference>
<evidence type="ECO:0000259" key="4">
    <source>
        <dbReference type="PROSITE" id="PS51164"/>
    </source>
</evidence>
<reference evidence="5 6" key="1">
    <citation type="submission" date="2014-04" db="EMBL/GenBank/DDBJ databases">
        <authorList>
            <consortium name="DOE Joint Genome Institute"/>
            <person name="Kuo A."/>
            <person name="Zuccaro A."/>
            <person name="Kohler A."/>
            <person name="Nagy L.G."/>
            <person name="Floudas D."/>
            <person name="Copeland A."/>
            <person name="Barry K.W."/>
            <person name="Cichocki N."/>
            <person name="Veneault-Fourrey C."/>
            <person name="LaButti K."/>
            <person name="Lindquist E.A."/>
            <person name="Lipzen A."/>
            <person name="Lundell T."/>
            <person name="Morin E."/>
            <person name="Murat C."/>
            <person name="Sun H."/>
            <person name="Tunlid A."/>
            <person name="Henrissat B."/>
            <person name="Grigoriev I.V."/>
            <person name="Hibbett D.S."/>
            <person name="Martin F."/>
            <person name="Nordberg H.P."/>
            <person name="Cantor M.N."/>
            <person name="Hua S.X."/>
        </authorList>
    </citation>
    <scope>NUCLEOTIDE SEQUENCE [LARGE SCALE GENOMIC DNA]</scope>
    <source>
        <strain evidence="5 6">MAFF 305830</strain>
    </source>
</reference>
<evidence type="ECO:0000256" key="1">
    <source>
        <dbReference type="ARBA" id="ARBA00022729"/>
    </source>
</evidence>